<gene>
    <name evidence="2" type="ORF">PCOR1329_LOCUS51221</name>
</gene>
<evidence type="ECO:0000313" key="2">
    <source>
        <dbReference type="EMBL" id="CAK0862921.1"/>
    </source>
</evidence>
<evidence type="ECO:0000313" key="3">
    <source>
        <dbReference type="Proteomes" id="UP001189429"/>
    </source>
</evidence>
<dbReference type="Proteomes" id="UP001189429">
    <property type="component" value="Unassembled WGS sequence"/>
</dbReference>
<feature type="signal peptide" evidence="1">
    <location>
        <begin position="1"/>
        <end position="30"/>
    </location>
</feature>
<keyword evidence="3" id="KW-1185">Reference proteome</keyword>
<evidence type="ECO:0000256" key="1">
    <source>
        <dbReference type="SAM" id="SignalP"/>
    </source>
</evidence>
<sequence>MEHTLHTISPKMKFFAVKGLLLVIFWQDDASSPGEAQMASGAPPTRPITDRARPLEGIILSVLPLDAWTKSRVNSFCLIWEAFLLGVLQFVAYRPSDFQEYDDIVRVPEVKKDSTSVSQ</sequence>
<proteinExistence type="predicted"/>
<feature type="non-terminal residue" evidence="2">
    <location>
        <position position="119"/>
    </location>
</feature>
<keyword evidence="1" id="KW-0732">Signal</keyword>
<feature type="chain" id="PRO_5046651386" evidence="1">
    <location>
        <begin position="31"/>
        <end position="119"/>
    </location>
</feature>
<protein>
    <submittedName>
        <fullName evidence="2">Uncharacterized protein</fullName>
    </submittedName>
</protein>
<reference evidence="2" key="1">
    <citation type="submission" date="2023-10" db="EMBL/GenBank/DDBJ databases">
        <authorList>
            <person name="Chen Y."/>
            <person name="Shah S."/>
            <person name="Dougan E. K."/>
            <person name="Thang M."/>
            <person name="Chan C."/>
        </authorList>
    </citation>
    <scope>NUCLEOTIDE SEQUENCE [LARGE SCALE GENOMIC DNA]</scope>
</reference>
<dbReference type="EMBL" id="CAUYUJ010016208">
    <property type="protein sequence ID" value="CAK0862921.1"/>
    <property type="molecule type" value="Genomic_DNA"/>
</dbReference>
<organism evidence="2 3">
    <name type="scientific">Prorocentrum cordatum</name>
    <dbReference type="NCBI Taxonomy" id="2364126"/>
    <lineage>
        <taxon>Eukaryota</taxon>
        <taxon>Sar</taxon>
        <taxon>Alveolata</taxon>
        <taxon>Dinophyceae</taxon>
        <taxon>Prorocentrales</taxon>
        <taxon>Prorocentraceae</taxon>
        <taxon>Prorocentrum</taxon>
    </lineage>
</organism>
<accession>A0ABN9USA8</accession>
<name>A0ABN9USA8_9DINO</name>
<comment type="caution">
    <text evidence="2">The sequence shown here is derived from an EMBL/GenBank/DDBJ whole genome shotgun (WGS) entry which is preliminary data.</text>
</comment>